<dbReference type="SUPFAM" id="SSF47203">
    <property type="entry name" value="Acyl-CoA dehydrogenase C-terminal domain-like"/>
    <property type="match status" value="1"/>
</dbReference>
<dbReference type="Pfam" id="PF22924">
    <property type="entry name" value="ACOX_C_alpha1"/>
    <property type="match status" value="1"/>
</dbReference>
<feature type="domain" description="Acyl-CoA oxidase C-alpha1" evidence="2">
    <location>
        <begin position="196"/>
        <end position="233"/>
    </location>
</feature>
<dbReference type="SUPFAM" id="SSF56645">
    <property type="entry name" value="Acyl-CoA dehydrogenase NM domain-like"/>
    <property type="match status" value="1"/>
</dbReference>
<proteinExistence type="predicted"/>
<dbReference type="Proteomes" id="UP000836404">
    <property type="component" value="Unassembled WGS sequence"/>
</dbReference>
<evidence type="ECO:0000259" key="2">
    <source>
        <dbReference type="Pfam" id="PF22924"/>
    </source>
</evidence>
<organism evidence="3 4">
    <name type="scientific">Tilletia laevis</name>
    <dbReference type="NCBI Taxonomy" id="157183"/>
    <lineage>
        <taxon>Eukaryota</taxon>
        <taxon>Fungi</taxon>
        <taxon>Dikarya</taxon>
        <taxon>Basidiomycota</taxon>
        <taxon>Ustilaginomycotina</taxon>
        <taxon>Exobasidiomycetes</taxon>
        <taxon>Tilletiales</taxon>
        <taxon>Tilletiaceae</taxon>
        <taxon>Tilletia</taxon>
    </lineage>
</organism>
<dbReference type="GO" id="GO:0033540">
    <property type="term" value="P:fatty acid beta-oxidation using acyl-CoA oxidase"/>
    <property type="evidence" value="ECO:0007669"/>
    <property type="project" value="TreeGrafter"/>
</dbReference>
<feature type="compositionally biased region" description="Low complexity" evidence="1">
    <location>
        <begin position="101"/>
        <end position="125"/>
    </location>
</feature>
<evidence type="ECO:0000313" key="3">
    <source>
        <dbReference type="EMBL" id="CAD6942159.1"/>
    </source>
</evidence>
<protein>
    <recommendedName>
        <fullName evidence="2">Acyl-CoA oxidase C-alpha1 domain-containing protein</fullName>
    </recommendedName>
</protein>
<gene>
    <name evidence="3" type="ORF">JKILLFL_G504</name>
</gene>
<dbReference type="GO" id="GO:0005504">
    <property type="term" value="F:fatty acid binding"/>
    <property type="evidence" value="ECO:0007669"/>
    <property type="project" value="TreeGrafter"/>
</dbReference>
<reference evidence="3 4" key="1">
    <citation type="submission" date="2020-10" db="EMBL/GenBank/DDBJ databases">
        <authorList>
            <person name="Sedaghatjoo S."/>
        </authorList>
    </citation>
    <scope>NUCLEOTIDE SEQUENCE [LARGE SCALE GENOMIC DNA]</scope>
    <source>
        <strain evidence="3 4">LLFL</strain>
    </source>
</reference>
<dbReference type="PANTHER" id="PTHR10909:SF352">
    <property type="entry name" value="ACYL-COENZYME A OXIDASE-LIKE PROTEIN"/>
    <property type="match status" value="1"/>
</dbReference>
<sequence length="242" mass="25461">MQTRGAAAAAKVAEVAATAAAGQFRGGQSEPPFAVCRGTKFGTIRGSAKGCISCQGMYGCFGMTELPTAPTSPVSSGKDRPAVVHTLNLGATKWWIGGASSPPHTAPSLPSSSSTASATVPRPSSYRSVTPRASSFCPVPTSVTSERRWDVTVSTTATGFIQFTSVRVPRAYMLMKDTQVTREGEVREPPLQQLIYGALLQGRTAMVADAANTAKKALIIAVRYAAVRRQFRPPPSASPRSR</sequence>
<dbReference type="PANTHER" id="PTHR10909">
    <property type="entry name" value="ELECTRON TRANSPORT OXIDOREDUCTASE"/>
    <property type="match status" value="1"/>
</dbReference>
<accession>A0A9N8QG13</accession>
<keyword evidence="4" id="KW-1185">Reference proteome</keyword>
<dbReference type="InterPro" id="IPR009100">
    <property type="entry name" value="AcylCoA_DH/oxidase_NM_dom_sf"/>
</dbReference>
<dbReference type="GO" id="GO:0055088">
    <property type="term" value="P:lipid homeostasis"/>
    <property type="evidence" value="ECO:0007669"/>
    <property type="project" value="TreeGrafter"/>
</dbReference>
<evidence type="ECO:0000256" key="1">
    <source>
        <dbReference type="SAM" id="MobiDB-lite"/>
    </source>
</evidence>
<dbReference type="InterPro" id="IPR036250">
    <property type="entry name" value="AcylCo_DH-like_C"/>
</dbReference>
<comment type="caution">
    <text evidence="3">The sequence shown here is derived from an EMBL/GenBank/DDBJ whole genome shotgun (WGS) entry which is preliminary data.</text>
</comment>
<dbReference type="InterPro" id="IPR012258">
    <property type="entry name" value="Acyl-CoA_oxidase"/>
</dbReference>
<dbReference type="InterPro" id="IPR046373">
    <property type="entry name" value="Acyl-CoA_Oxase/DH_mid-dom_sf"/>
</dbReference>
<dbReference type="GO" id="GO:0005777">
    <property type="term" value="C:peroxisome"/>
    <property type="evidence" value="ECO:0007669"/>
    <property type="project" value="InterPro"/>
</dbReference>
<dbReference type="EMBL" id="CAJHJF010004342">
    <property type="protein sequence ID" value="CAD6942159.1"/>
    <property type="molecule type" value="Genomic_DNA"/>
</dbReference>
<dbReference type="AlphaFoldDB" id="A0A9N8QG13"/>
<evidence type="ECO:0000313" key="4">
    <source>
        <dbReference type="Proteomes" id="UP000836404"/>
    </source>
</evidence>
<dbReference type="Gene3D" id="1.20.140.10">
    <property type="entry name" value="Butyryl-CoA Dehydrogenase, subunit A, domain 3"/>
    <property type="match status" value="1"/>
</dbReference>
<dbReference type="Gene3D" id="2.40.110.10">
    <property type="entry name" value="Butyryl-CoA Dehydrogenase, subunit A, domain 2"/>
    <property type="match status" value="1"/>
</dbReference>
<dbReference type="GO" id="GO:0003997">
    <property type="term" value="F:acyl-CoA oxidase activity"/>
    <property type="evidence" value="ECO:0007669"/>
    <property type="project" value="InterPro"/>
</dbReference>
<name>A0A9N8QG13_9BASI</name>
<dbReference type="InterPro" id="IPR055060">
    <property type="entry name" value="ACOX_C_alpha1"/>
</dbReference>
<feature type="region of interest" description="Disordered" evidence="1">
    <location>
        <begin position="101"/>
        <end position="136"/>
    </location>
</feature>
<dbReference type="GO" id="GO:0071949">
    <property type="term" value="F:FAD binding"/>
    <property type="evidence" value="ECO:0007669"/>
    <property type="project" value="InterPro"/>
</dbReference>